<gene>
    <name evidence="1" type="ORF">RF55_10318</name>
</gene>
<evidence type="ECO:0000313" key="2">
    <source>
        <dbReference type="Proteomes" id="UP000036403"/>
    </source>
</evidence>
<accession>A0A0J7KI86</accession>
<dbReference type="EMBL" id="LBMM01007161">
    <property type="protein sequence ID" value="KMQ89982.1"/>
    <property type="molecule type" value="Genomic_DNA"/>
</dbReference>
<dbReference type="Proteomes" id="UP000036403">
    <property type="component" value="Unassembled WGS sequence"/>
</dbReference>
<evidence type="ECO:0000313" key="1">
    <source>
        <dbReference type="EMBL" id="KMQ89982.1"/>
    </source>
</evidence>
<comment type="caution">
    <text evidence="1">The sequence shown here is derived from an EMBL/GenBank/DDBJ whole genome shotgun (WGS) entry which is preliminary data.</text>
</comment>
<name>A0A0J7KI86_LASNI</name>
<keyword evidence="2" id="KW-1185">Reference proteome</keyword>
<dbReference type="PaxDb" id="67767-A0A0J7KI86"/>
<protein>
    <submittedName>
        <fullName evidence="1">Uncharacterized protein</fullName>
    </submittedName>
</protein>
<dbReference type="AlphaFoldDB" id="A0A0J7KI86"/>
<sequence length="586" mass="62059">MSYPAQITSILKNNLLQVKVCLTQEEESLMPFLKVSVAESRYLRLPLQVGDWGLVVPSSYSLQSAIGAKGKIPAIKTKAPNMSAFIFMPFSRLSKNQNDPNDKMVWPDCDPDTLILSGEKNGVLVQNLWNGDANVSLAKDQATLAFKKSSVTLTEESLEASFGNASVTLNKSSLSLKFGSGEITIKDAVISNSGISTTDPTTLRQNLVNLAEKLAPGVATDLPGTLVEDMASTATGALSQMDAAKVEMFGSFSPLTMNPQFLNVYGAQMGITRGTESNASAYLTIKGTSGTYLGTGFQFSDGQNIYATTTPTSIPESGVLNNVYVSAISFFQTSPAANSITQVNTSLPTGGISSVTNPTAGTPGIAAETDASYRLRIWQSLQAQPQGSPTCVKNMIGNIDGVVKRTISCSVDPNGYRILVDGGDPSQIAGAIYASIFDISRLLGSAGNGKLGTTVTASVLDGQDQYNIQYIRPAQQQVTISISWGITLINAVDPNKLAQLAAPPVSDYINGLYAGQPISLAGVKQAFLSAFEQIADVSQLNLYQAKIFIDGAEESPAQGEELVYGDTEAYFVTTPDNISIEVAGYV</sequence>
<organism evidence="1 2">
    <name type="scientific">Lasius niger</name>
    <name type="common">Black garden ant</name>
    <dbReference type="NCBI Taxonomy" id="67767"/>
    <lineage>
        <taxon>Eukaryota</taxon>
        <taxon>Metazoa</taxon>
        <taxon>Ecdysozoa</taxon>
        <taxon>Arthropoda</taxon>
        <taxon>Hexapoda</taxon>
        <taxon>Insecta</taxon>
        <taxon>Pterygota</taxon>
        <taxon>Neoptera</taxon>
        <taxon>Endopterygota</taxon>
        <taxon>Hymenoptera</taxon>
        <taxon>Apocrita</taxon>
        <taxon>Aculeata</taxon>
        <taxon>Formicoidea</taxon>
        <taxon>Formicidae</taxon>
        <taxon>Formicinae</taxon>
        <taxon>Lasius</taxon>
        <taxon>Lasius</taxon>
    </lineage>
</organism>
<reference evidence="1 2" key="1">
    <citation type="submission" date="2015-04" db="EMBL/GenBank/DDBJ databases">
        <title>Lasius niger genome sequencing.</title>
        <authorList>
            <person name="Konorov E.A."/>
            <person name="Nikitin M.A."/>
            <person name="Kirill M.V."/>
            <person name="Chang P."/>
        </authorList>
    </citation>
    <scope>NUCLEOTIDE SEQUENCE [LARGE SCALE GENOMIC DNA]</scope>
    <source>
        <tissue evidence="1">Whole</tissue>
    </source>
</reference>
<proteinExistence type="predicted"/>